<dbReference type="GO" id="GO:0005615">
    <property type="term" value="C:extracellular space"/>
    <property type="evidence" value="ECO:0007669"/>
    <property type="project" value="TreeGrafter"/>
</dbReference>
<comment type="caution">
    <text evidence="2">The sequence shown here is derived from an EMBL/GenBank/DDBJ whole genome shotgun (WGS) entry which is preliminary data.</text>
</comment>
<dbReference type="EMBL" id="JAODUO010001170">
    <property type="protein sequence ID" value="KAK2169830.1"/>
    <property type="molecule type" value="Genomic_DNA"/>
</dbReference>
<dbReference type="AlphaFoldDB" id="A0AAD9KFI5"/>
<evidence type="ECO:0000259" key="1">
    <source>
        <dbReference type="SMART" id="SM00181"/>
    </source>
</evidence>
<dbReference type="SUPFAM" id="SSF57184">
    <property type="entry name" value="Growth factor receptor domain"/>
    <property type="match status" value="3"/>
</dbReference>
<keyword evidence="3" id="KW-1185">Reference proteome</keyword>
<sequence length="1053" mass="116156">MLTDKQAPTVSCPGDFGSVDGITQLTPKKPTFRGHKVVKVNYKGEVFQTGVSPVVYSASDAAGNRAVCQYKVFLRMGNCKKPAPPLGGSIQEYTSFDKLFYKRCRPQCPNGTAFLRPVPNFYTCGPIGVWNTIHPLSKFRFPPCGSTCSSKKHLRFGWVYNLAVDYSTDTAAIIRIRLLNEFVRWSAELNETGVGKPFCQTPTCSDLRILVLKAGKQGEDFRIQITANNVSHVLGRQWQAEDVVTHAVLVDRKFTLPNLPETSNINRQTFWIDLELECEEGCQVVGPQCVRCTAGSVYNYKTRRCDNCPVGFYKDSAVFAEKCKSCGKDKTTETTGATSEDDCIVVCAVGHFYNTSSRLCEPCGTGHYQPDTGQTSCFSCAIGKTTRTLTATKATECFDDCDSGTELTPGGGCETCRAGTYRRKGLDLVCTHCRAGRTTPTPGAKTPSQCSLVATLFHSERLLCPVDCEAGQYRVGSTPGKCVKCPLGTYRSEGMTNCTSCGDPGQWRTDGPGKTSRSDCRFYCPAGTFIVTDMKKKVSHCEGCPKNTYKTRDNFYAVSCSKCPPDTPRTVTVNSTTKSDCRLGNCTRGELVDPVNQGQCIQCPFDTFQPEVEPGTTTRWQQCPEHTGTRQRGSVSEADCLPYCGAGQELKTNGKCAPCDRGYYKDNKDKLARFGPCTVCPVKYITDGPGATSRDSCTRGNCSAGSRTQGKNCLPCPRGTYQPDRWQDTCVTCPPETTTPREGATSVINCNVYPNRRKYAFVVPLALSWSPYYNDAGSQRYRELEKQITESLSLLLRDALPAYRGAMKLLKISRGSVSVLLHALFDKSSGGDVTQQHLVAKLQSIVNSGQVAPPPGKTYNLSTVQKGAALAKWVPDDLTCRNGRQVDGGRHTCEPCPLGFYQPPGVVHLCYPCDRGYTTDHTGSAAEKADACITPCQMTTVYCEHGGQCEFDSYSKSTRCRCEANYQGDRRRMRARKEVTQGCRERVAPQTVTHTLAPASGYSGYIPRPLTRLTSPWRLARLYMYYDDDEKVHTWKEKFPYFYTKTGAFFQRD</sequence>
<evidence type="ECO:0000313" key="3">
    <source>
        <dbReference type="Proteomes" id="UP001209878"/>
    </source>
</evidence>
<dbReference type="SMART" id="SM00181">
    <property type="entry name" value="EGF"/>
    <property type="match status" value="3"/>
</dbReference>
<dbReference type="InterPro" id="IPR009030">
    <property type="entry name" value="Growth_fac_rcpt_cys_sf"/>
</dbReference>
<proteinExistence type="predicted"/>
<dbReference type="GO" id="GO:0007165">
    <property type="term" value="P:signal transduction"/>
    <property type="evidence" value="ECO:0007669"/>
    <property type="project" value="TreeGrafter"/>
</dbReference>
<dbReference type="InterPro" id="IPR000742">
    <property type="entry name" value="EGF"/>
</dbReference>
<dbReference type="InterPro" id="IPR052071">
    <property type="entry name" value="SCUB_EGF-like_domain"/>
</dbReference>
<name>A0AAD9KFI5_RIDPI</name>
<feature type="domain" description="EGF-like" evidence="1">
    <location>
        <begin position="935"/>
        <end position="984"/>
    </location>
</feature>
<dbReference type="InterPro" id="IPR011641">
    <property type="entry name" value="Tyr-kin_ephrin_A/B_rcpt-like"/>
</dbReference>
<dbReference type="SMART" id="SM01411">
    <property type="entry name" value="Ephrin_rec_like"/>
    <property type="match status" value="9"/>
</dbReference>
<protein>
    <recommendedName>
        <fullName evidence="1">EGF-like domain-containing protein</fullName>
    </recommendedName>
</protein>
<dbReference type="GO" id="GO:0009986">
    <property type="term" value="C:cell surface"/>
    <property type="evidence" value="ECO:0007669"/>
    <property type="project" value="TreeGrafter"/>
</dbReference>
<accession>A0AAD9KFI5</accession>
<feature type="domain" description="EGF-like" evidence="1">
    <location>
        <begin position="277"/>
        <end position="324"/>
    </location>
</feature>
<dbReference type="Pfam" id="PF07699">
    <property type="entry name" value="Ephrin_rec_like"/>
    <property type="match status" value="8"/>
</dbReference>
<feature type="domain" description="EGF-like" evidence="1">
    <location>
        <begin position="400"/>
        <end position="451"/>
    </location>
</feature>
<dbReference type="PANTHER" id="PTHR24046">
    <property type="entry name" value="SIGNAL PEPTIDE, CUB AND EGF-LIKE DOMAIN-CONTAINING"/>
    <property type="match status" value="1"/>
</dbReference>
<organism evidence="2 3">
    <name type="scientific">Ridgeia piscesae</name>
    <name type="common">Tubeworm</name>
    <dbReference type="NCBI Taxonomy" id="27915"/>
    <lineage>
        <taxon>Eukaryota</taxon>
        <taxon>Metazoa</taxon>
        <taxon>Spiralia</taxon>
        <taxon>Lophotrochozoa</taxon>
        <taxon>Annelida</taxon>
        <taxon>Polychaeta</taxon>
        <taxon>Sedentaria</taxon>
        <taxon>Canalipalpata</taxon>
        <taxon>Sabellida</taxon>
        <taxon>Siboglinidae</taxon>
        <taxon>Ridgeia</taxon>
    </lineage>
</organism>
<dbReference type="PANTHER" id="PTHR24046:SF5">
    <property type="entry name" value="EGF-LIKE DOMAIN-CONTAINING PROTEIN"/>
    <property type="match status" value="1"/>
</dbReference>
<reference evidence="2" key="1">
    <citation type="journal article" date="2023" name="Mol. Biol. Evol.">
        <title>Third-Generation Sequencing Reveals the Adaptive Role of the Epigenome in Three Deep-Sea Polychaetes.</title>
        <authorList>
            <person name="Perez M."/>
            <person name="Aroh O."/>
            <person name="Sun Y."/>
            <person name="Lan Y."/>
            <person name="Juniper S.K."/>
            <person name="Young C.R."/>
            <person name="Angers B."/>
            <person name="Qian P.Y."/>
        </authorList>
    </citation>
    <scope>NUCLEOTIDE SEQUENCE</scope>
    <source>
        <strain evidence="2">R07B-5</strain>
    </source>
</reference>
<dbReference type="Proteomes" id="UP001209878">
    <property type="component" value="Unassembled WGS sequence"/>
</dbReference>
<dbReference type="Gene3D" id="2.10.50.10">
    <property type="entry name" value="Tumor Necrosis Factor Receptor, subunit A, domain 2"/>
    <property type="match status" value="6"/>
</dbReference>
<evidence type="ECO:0000313" key="2">
    <source>
        <dbReference type="EMBL" id="KAK2169830.1"/>
    </source>
</evidence>
<gene>
    <name evidence="2" type="ORF">NP493_1172g00017</name>
</gene>